<evidence type="ECO:0000313" key="3">
    <source>
        <dbReference type="Proteomes" id="UP001595912"/>
    </source>
</evidence>
<evidence type="ECO:0000313" key="2">
    <source>
        <dbReference type="EMBL" id="MFC5002447.1"/>
    </source>
</evidence>
<accession>A0ABV9W562</accession>
<dbReference type="Gene3D" id="3.20.20.100">
    <property type="entry name" value="NADP-dependent oxidoreductase domain"/>
    <property type="match status" value="1"/>
</dbReference>
<keyword evidence="3" id="KW-1185">Reference proteome</keyword>
<dbReference type="RefSeq" id="WP_380120494.1">
    <property type="nucleotide sequence ID" value="NZ_JBHSIU010000041.1"/>
</dbReference>
<evidence type="ECO:0000259" key="1">
    <source>
        <dbReference type="Pfam" id="PF00248"/>
    </source>
</evidence>
<organism evidence="2 3">
    <name type="scientific">Dactylosporangium cerinum</name>
    <dbReference type="NCBI Taxonomy" id="1434730"/>
    <lineage>
        <taxon>Bacteria</taxon>
        <taxon>Bacillati</taxon>
        <taxon>Actinomycetota</taxon>
        <taxon>Actinomycetes</taxon>
        <taxon>Micromonosporales</taxon>
        <taxon>Micromonosporaceae</taxon>
        <taxon>Dactylosporangium</taxon>
    </lineage>
</organism>
<comment type="caution">
    <text evidence="2">The sequence shown here is derived from an EMBL/GenBank/DDBJ whole genome shotgun (WGS) entry which is preliminary data.</text>
</comment>
<name>A0ABV9W562_9ACTN</name>
<protein>
    <submittedName>
        <fullName evidence="2">Aldo/keto reductase</fullName>
    </submittedName>
</protein>
<dbReference type="InterPro" id="IPR036812">
    <property type="entry name" value="NAD(P)_OxRdtase_dom_sf"/>
</dbReference>
<feature type="domain" description="NADP-dependent oxidoreductase" evidence="1">
    <location>
        <begin position="4"/>
        <end position="37"/>
    </location>
</feature>
<dbReference type="Pfam" id="PF00248">
    <property type="entry name" value="Aldo_ket_red"/>
    <property type="match status" value="1"/>
</dbReference>
<dbReference type="SUPFAM" id="SSF51430">
    <property type="entry name" value="NAD(P)-linked oxidoreductase"/>
    <property type="match status" value="1"/>
</dbReference>
<reference evidence="3" key="1">
    <citation type="journal article" date="2019" name="Int. J. Syst. Evol. Microbiol.">
        <title>The Global Catalogue of Microorganisms (GCM) 10K type strain sequencing project: providing services to taxonomists for standard genome sequencing and annotation.</title>
        <authorList>
            <consortium name="The Broad Institute Genomics Platform"/>
            <consortium name="The Broad Institute Genome Sequencing Center for Infectious Disease"/>
            <person name="Wu L."/>
            <person name="Ma J."/>
        </authorList>
    </citation>
    <scope>NUCLEOTIDE SEQUENCE [LARGE SCALE GENOMIC DNA]</scope>
    <source>
        <strain evidence="3">CGMCC 4.7152</strain>
    </source>
</reference>
<gene>
    <name evidence="2" type="ORF">ACFPIJ_32010</name>
</gene>
<dbReference type="InterPro" id="IPR023210">
    <property type="entry name" value="NADP_OxRdtase_dom"/>
</dbReference>
<dbReference type="Proteomes" id="UP001595912">
    <property type="component" value="Unassembled WGS sequence"/>
</dbReference>
<dbReference type="EMBL" id="JBHSIU010000041">
    <property type="protein sequence ID" value="MFC5002447.1"/>
    <property type="molecule type" value="Genomic_DNA"/>
</dbReference>
<proteinExistence type="predicted"/>
<sequence length="38" mass="4043">MHRSPAILPIPGTSRLAHLEQNVAAAHIELDAEDLAAL</sequence>